<reference evidence="2 3" key="1">
    <citation type="journal article" date="2019" name="Sci. Rep.">
        <title>Orb-weaving spider Araneus ventricosus genome elucidates the spidroin gene catalogue.</title>
        <authorList>
            <person name="Kono N."/>
            <person name="Nakamura H."/>
            <person name="Ohtoshi R."/>
            <person name="Moran D.A.P."/>
            <person name="Shinohara A."/>
            <person name="Yoshida Y."/>
            <person name="Fujiwara M."/>
            <person name="Mori M."/>
            <person name="Tomita M."/>
            <person name="Arakawa K."/>
        </authorList>
    </citation>
    <scope>NUCLEOTIDE SEQUENCE [LARGE SCALE GENOMIC DNA]</scope>
</reference>
<feature type="compositionally biased region" description="Polar residues" evidence="1">
    <location>
        <begin position="1"/>
        <end position="16"/>
    </location>
</feature>
<dbReference type="AlphaFoldDB" id="A0A4Y2V072"/>
<evidence type="ECO:0000313" key="3">
    <source>
        <dbReference type="Proteomes" id="UP000499080"/>
    </source>
</evidence>
<dbReference type="EMBL" id="BGPR01041617">
    <property type="protein sequence ID" value="GBO17911.1"/>
    <property type="molecule type" value="Genomic_DNA"/>
</dbReference>
<feature type="region of interest" description="Disordered" evidence="1">
    <location>
        <begin position="1"/>
        <end position="25"/>
    </location>
</feature>
<accession>A0A4Y2V072</accession>
<feature type="region of interest" description="Disordered" evidence="1">
    <location>
        <begin position="42"/>
        <end position="72"/>
    </location>
</feature>
<organism evidence="2 3">
    <name type="scientific">Araneus ventricosus</name>
    <name type="common">Orbweaver spider</name>
    <name type="synonym">Epeira ventricosa</name>
    <dbReference type="NCBI Taxonomy" id="182803"/>
    <lineage>
        <taxon>Eukaryota</taxon>
        <taxon>Metazoa</taxon>
        <taxon>Ecdysozoa</taxon>
        <taxon>Arthropoda</taxon>
        <taxon>Chelicerata</taxon>
        <taxon>Arachnida</taxon>
        <taxon>Araneae</taxon>
        <taxon>Araneomorphae</taxon>
        <taxon>Entelegynae</taxon>
        <taxon>Araneoidea</taxon>
        <taxon>Araneidae</taxon>
        <taxon>Araneus</taxon>
    </lineage>
</organism>
<feature type="non-terminal residue" evidence="2">
    <location>
        <position position="72"/>
    </location>
</feature>
<sequence>MSSEQSIRTDKNTNASRDVVEIKNNGDCANVCDAAPLRIRNLDHHSEPETETNSTPAGLKPAKKDLTNLPHI</sequence>
<proteinExistence type="predicted"/>
<gene>
    <name evidence="2" type="ORF">AVEN_273098_1</name>
</gene>
<name>A0A4Y2V072_ARAVE</name>
<dbReference type="Proteomes" id="UP000499080">
    <property type="component" value="Unassembled WGS sequence"/>
</dbReference>
<comment type="caution">
    <text evidence="2">The sequence shown here is derived from an EMBL/GenBank/DDBJ whole genome shotgun (WGS) entry which is preliminary data.</text>
</comment>
<evidence type="ECO:0000313" key="2">
    <source>
        <dbReference type="EMBL" id="GBO17911.1"/>
    </source>
</evidence>
<protein>
    <submittedName>
        <fullName evidence="2">Uncharacterized protein</fullName>
    </submittedName>
</protein>
<keyword evidence="3" id="KW-1185">Reference proteome</keyword>
<evidence type="ECO:0000256" key="1">
    <source>
        <dbReference type="SAM" id="MobiDB-lite"/>
    </source>
</evidence>